<dbReference type="EMBL" id="JACHXU010000010">
    <property type="protein sequence ID" value="MBB3207356.1"/>
    <property type="molecule type" value="Genomic_DNA"/>
</dbReference>
<dbReference type="InterPro" id="IPR015947">
    <property type="entry name" value="PUA-like_sf"/>
</dbReference>
<reference evidence="2 3" key="1">
    <citation type="submission" date="2020-08" db="EMBL/GenBank/DDBJ databases">
        <title>Genomic Encyclopedia of Type Strains, Phase III (KMG-III): the genomes of soil and plant-associated and newly described type strains.</title>
        <authorList>
            <person name="Whitman W."/>
        </authorList>
    </citation>
    <scope>NUCLEOTIDE SEQUENCE [LARGE SCALE GENOMIC DNA]</scope>
    <source>
        <strain evidence="2 3">CECT 8075</strain>
    </source>
</reference>
<accession>A0A7W5DZG9</accession>
<dbReference type="SMART" id="SM01022">
    <property type="entry name" value="ASCH"/>
    <property type="match status" value="1"/>
</dbReference>
<keyword evidence="3" id="KW-1185">Reference proteome</keyword>
<dbReference type="Gene3D" id="2.30.130.30">
    <property type="entry name" value="Hypothetical protein"/>
    <property type="match status" value="1"/>
</dbReference>
<organism evidence="2 3">
    <name type="scientific">Aporhodopirellula rubra</name>
    <dbReference type="NCBI Taxonomy" id="980271"/>
    <lineage>
        <taxon>Bacteria</taxon>
        <taxon>Pseudomonadati</taxon>
        <taxon>Planctomycetota</taxon>
        <taxon>Planctomycetia</taxon>
        <taxon>Pirellulales</taxon>
        <taxon>Pirellulaceae</taxon>
        <taxon>Aporhodopirellula</taxon>
    </lineage>
</organism>
<evidence type="ECO:0000313" key="2">
    <source>
        <dbReference type="EMBL" id="MBB3207356.1"/>
    </source>
</evidence>
<dbReference type="Proteomes" id="UP000536179">
    <property type="component" value="Unassembled WGS sequence"/>
</dbReference>
<gene>
    <name evidence="2" type="ORF">FHS27_003177</name>
</gene>
<name>A0A7W5DZG9_9BACT</name>
<sequence length="146" mass="16830">MLFLSIHPEHVRSIAAGRKTVELRKRKPSIEPGSRVVIYATTPECEVVGVATIEAIHVETPTEIWRSHGKQASVTRQAFDAYYAEADKAIGIEIKGFESFAKPVSLRELRQRWAGFQPPQQYRYLDQKQQRFITERKKRSKRYVSA</sequence>
<evidence type="ECO:0000313" key="3">
    <source>
        <dbReference type="Proteomes" id="UP000536179"/>
    </source>
</evidence>
<dbReference type="RefSeq" id="WP_184305711.1">
    <property type="nucleotide sequence ID" value="NZ_JACHXU010000010.1"/>
</dbReference>
<dbReference type="SUPFAM" id="SSF88697">
    <property type="entry name" value="PUA domain-like"/>
    <property type="match status" value="1"/>
</dbReference>
<dbReference type="Pfam" id="PF04266">
    <property type="entry name" value="ASCH"/>
    <property type="match status" value="1"/>
</dbReference>
<protein>
    <submittedName>
        <fullName evidence="2">Putative transcriptional regulator</fullName>
    </submittedName>
</protein>
<feature type="domain" description="ASCH" evidence="1">
    <location>
        <begin position="4"/>
        <end position="96"/>
    </location>
</feature>
<dbReference type="AlphaFoldDB" id="A0A7W5DZG9"/>
<proteinExistence type="predicted"/>
<dbReference type="InterPro" id="IPR007374">
    <property type="entry name" value="ASCH_domain"/>
</dbReference>
<evidence type="ECO:0000259" key="1">
    <source>
        <dbReference type="SMART" id="SM01022"/>
    </source>
</evidence>
<comment type="caution">
    <text evidence="2">The sequence shown here is derived from an EMBL/GenBank/DDBJ whole genome shotgun (WGS) entry which is preliminary data.</text>
</comment>